<feature type="repeat" description="LDL-receptor class B" evidence="1">
    <location>
        <begin position="1"/>
        <end position="42"/>
    </location>
</feature>
<dbReference type="InterPro" id="IPR050778">
    <property type="entry name" value="Cueball_EGF_LRP_Nidogen"/>
</dbReference>
<dbReference type="Proteomes" id="UP001519460">
    <property type="component" value="Unassembled WGS sequence"/>
</dbReference>
<dbReference type="InterPro" id="IPR036179">
    <property type="entry name" value="Ig-like_dom_sf"/>
</dbReference>
<dbReference type="Gene3D" id="2.60.40.10">
    <property type="entry name" value="Immunoglobulins"/>
    <property type="match status" value="1"/>
</dbReference>
<feature type="domain" description="Ig-like" evidence="2">
    <location>
        <begin position="126"/>
        <end position="217"/>
    </location>
</feature>
<evidence type="ECO:0000313" key="4">
    <source>
        <dbReference type="Proteomes" id="UP001519460"/>
    </source>
</evidence>
<reference evidence="3 4" key="1">
    <citation type="journal article" date="2023" name="Sci. Data">
        <title>Genome assembly of the Korean intertidal mud-creeper Batillaria attramentaria.</title>
        <authorList>
            <person name="Patra A.K."/>
            <person name="Ho P.T."/>
            <person name="Jun S."/>
            <person name="Lee S.J."/>
            <person name="Kim Y."/>
            <person name="Won Y.J."/>
        </authorList>
    </citation>
    <scope>NUCLEOTIDE SEQUENCE [LARGE SCALE GENOMIC DNA]</scope>
    <source>
        <strain evidence="3">Wonlab-2016</strain>
    </source>
</reference>
<dbReference type="Gene3D" id="2.120.10.30">
    <property type="entry name" value="TolB, C-terminal domain"/>
    <property type="match status" value="1"/>
</dbReference>
<name>A0ABD0K8D2_9CAEN</name>
<dbReference type="Pfam" id="PF00058">
    <property type="entry name" value="Ldl_recept_b"/>
    <property type="match status" value="1"/>
</dbReference>
<dbReference type="InterPro" id="IPR000033">
    <property type="entry name" value="LDLR_classB_rpt"/>
</dbReference>
<comment type="caution">
    <text evidence="3">The sequence shown here is derived from an EMBL/GenBank/DDBJ whole genome shotgun (WGS) entry which is preliminary data.</text>
</comment>
<gene>
    <name evidence="3" type="ORF">BaRGS_00025394</name>
</gene>
<dbReference type="SUPFAM" id="SSF48726">
    <property type="entry name" value="Immunoglobulin"/>
    <property type="match status" value="1"/>
</dbReference>
<dbReference type="InterPro" id="IPR007110">
    <property type="entry name" value="Ig-like_dom"/>
</dbReference>
<dbReference type="EMBL" id="JACVVK020000228">
    <property type="protein sequence ID" value="KAK7483334.1"/>
    <property type="molecule type" value="Genomic_DNA"/>
</dbReference>
<dbReference type="InterPro" id="IPR011042">
    <property type="entry name" value="6-blade_b-propeller_TolB-like"/>
</dbReference>
<accession>A0ABD0K8D2</accession>
<organism evidence="3 4">
    <name type="scientific">Batillaria attramentaria</name>
    <dbReference type="NCBI Taxonomy" id="370345"/>
    <lineage>
        <taxon>Eukaryota</taxon>
        <taxon>Metazoa</taxon>
        <taxon>Spiralia</taxon>
        <taxon>Lophotrochozoa</taxon>
        <taxon>Mollusca</taxon>
        <taxon>Gastropoda</taxon>
        <taxon>Caenogastropoda</taxon>
        <taxon>Sorbeoconcha</taxon>
        <taxon>Cerithioidea</taxon>
        <taxon>Batillariidae</taxon>
        <taxon>Batillaria</taxon>
    </lineage>
</organism>
<dbReference type="PANTHER" id="PTHR46513:SF41">
    <property type="entry name" value="LOW-DENSITY LIPOPROTEIN RECEPTOR-RELATED PROTEIN"/>
    <property type="match status" value="1"/>
</dbReference>
<proteinExistence type="predicted"/>
<keyword evidence="4" id="KW-1185">Reference proteome</keyword>
<dbReference type="SUPFAM" id="SSF63825">
    <property type="entry name" value="YWTD domain"/>
    <property type="match status" value="1"/>
</dbReference>
<dbReference type="PROSITE" id="PS51120">
    <property type="entry name" value="LDLRB"/>
    <property type="match status" value="1"/>
</dbReference>
<dbReference type="PANTHER" id="PTHR46513">
    <property type="entry name" value="VITELLOGENIN RECEPTOR-LIKE PROTEIN-RELATED-RELATED"/>
    <property type="match status" value="1"/>
</dbReference>
<evidence type="ECO:0000313" key="3">
    <source>
        <dbReference type="EMBL" id="KAK7483334.1"/>
    </source>
</evidence>
<dbReference type="PROSITE" id="PS50835">
    <property type="entry name" value="IG_LIKE"/>
    <property type="match status" value="1"/>
</dbReference>
<protein>
    <recommendedName>
        <fullName evidence="2">Ig-like domain-containing protein</fullName>
    </recommendedName>
</protein>
<dbReference type="AlphaFoldDB" id="A0ABD0K8D2"/>
<evidence type="ECO:0000259" key="2">
    <source>
        <dbReference type="PROSITE" id="PS50835"/>
    </source>
</evidence>
<dbReference type="InterPro" id="IPR013783">
    <property type="entry name" value="Ig-like_fold"/>
</dbReference>
<sequence length="308" mass="34060">MFWTDWGTPAKIERANYDGTERKTLHQQSLVWPNAIALDLDMGPQLFDADGTKEMTLTCDPGSNRPVTRVTWSVTCQRQEDRRCVWSPQPPEDDGKVITCSVVYRDGQFGVGSFTLQLNYPPSAPPEIQGYSKNDFLQAGNNVTMTCTVRDGKPLVTSVIFSCPGHEDAADIRGDSKVQSILVIDSLATEDDGKICVCTAKWKHTDMYLLSANRTLSVSEDLYQHPPPRHRLPVENPYCTLGQPSTYQGNANPAADLGDVMRMEDQPVSRVFTGSEGVATYNADTQDCPEPLKSTKGYLNAIYDPTTP</sequence>
<evidence type="ECO:0000256" key="1">
    <source>
        <dbReference type="PROSITE-ProRule" id="PRU00461"/>
    </source>
</evidence>